<sequence length="234" mass="27242">MLKLLDLNIWLYNDWEARMPKIVNFIKEQKPDIVTLQEVMDDAKYNKYGDNTAKQIARAAGMDNCAFYLSGNLQKESPQWIGDRRARAGEAILSKYPLTKIVKKKLKRHPDDRHHRGIVKARVMSEPPIDIIVVHFSNNDLFSRLQMEEVLHYIRRARIRPVVVGDFNMYPKNIMQMVPEDYILSYALKKYVSFPSEGNTFDYMMIPRSMRFGSLECIDRGLSDHSALIAEISQ</sequence>
<dbReference type="Pfam" id="PF03372">
    <property type="entry name" value="Exo_endo_phos"/>
    <property type="match status" value="1"/>
</dbReference>
<dbReference type="GO" id="GO:0006506">
    <property type="term" value="P:GPI anchor biosynthetic process"/>
    <property type="evidence" value="ECO:0007669"/>
    <property type="project" value="TreeGrafter"/>
</dbReference>
<dbReference type="InterPro" id="IPR051916">
    <property type="entry name" value="GPI-anchor_lipid_remodeler"/>
</dbReference>
<dbReference type="GO" id="GO:0004527">
    <property type="term" value="F:exonuclease activity"/>
    <property type="evidence" value="ECO:0007669"/>
    <property type="project" value="UniProtKB-KW"/>
</dbReference>
<dbReference type="EMBL" id="GG697234">
    <property type="protein sequence ID" value="EET90569.1"/>
    <property type="molecule type" value="Genomic_DNA"/>
</dbReference>
<keyword evidence="2" id="KW-0378">Hydrolase</keyword>
<keyword evidence="2" id="KW-0540">Nuclease</keyword>
<reference evidence="2 3" key="1">
    <citation type="journal article" date="2009" name="Genome Biol.">
        <title>Community-wide analysis of microbial genome sequence signatures.</title>
        <authorList>
            <person name="Dick G.J."/>
            <person name="Andersson A.F."/>
            <person name="Baker B.J."/>
            <person name="Simmons S.L."/>
            <person name="Thomas B.C."/>
            <person name="Yelton A.P."/>
            <person name="Banfield J.F."/>
        </authorList>
    </citation>
    <scope>NUCLEOTIDE SEQUENCE [LARGE SCALE GENOMIC DNA]</scope>
    <source>
        <strain evidence="2">ARMAN-2</strain>
    </source>
</reference>
<dbReference type="InterPro" id="IPR036691">
    <property type="entry name" value="Endo/exonu/phosph_ase_sf"/>
</dbReference>
<protein>
    <submittedName>
        <fullName evidence="2">Endonuclease/exonuclease/phosphatase</fullName>
    </submittedName>
</protein>
<dbReference type="AlphaFoldDB" id="C7DG02"/>
<organism evidence="2 3">
    <name type="scientific">Candidatus Micrarchaeum acidiphilum ARMAN-2</name>
    <dbReference type="NCBI Taxonomy" id="425595"/>
    <lineage>
        <taxon>Archaea</taxon>
        <taxon>Candidatus Micrarchaeota</taxon>
        <taxon>Candidatus Micrarchaeia</taxon>
        <taxon>Candidatus Micrarchaeales</taxon>
        <taxon>Candidatus Micrarchaeaceae</taxon>
        <taxon>Candidatus Micrarchaeum</taxon>
    </lineage>
</organism>
<reference evidence="2 3" key="2">
    <citation type="journal article" date="2010" name="Proc. Natl. Acad. Sci. U.S.A.">
        <title>Enigmatic, ultrasmall, uncultivated Archaea.</title>
        <authorList>
            <person name="Baker B.J."/>
            <person name="Comolli L.R."/>
            <person name="Dick G.J."/>
            <person name="Hauser L.J."/>
            <person name="Hyatt D."/>
            <person name="Dill B.D."/>
            <person name="Land M.L."/>
            <person name="Verberkmoes N.C."/>
            <person name="Hettich R.L."/>
            <person name="Banfield J.F."/>
        </authorList>
    </citation>
    <scope>NUCLEOTIDE SEQUENCE [LARGE SCALE GENOMIC DNA]</scope>
    <source>
        <strain evidence="2">ARMAN-2</strain>
    </source>
</reference>
<feature type="domain" description="Endonuclease/exonuclease/phosphatase" evidence="1">
    <location>
        <begin position="8"/>
        <end position="225"/>
    </location>
</feature>
<dbReference type="GO" id="GO:0004519">
    <property type="term" value="F:endonuclease activity"/>
    <property type="evidence" value="ECO:0007669"/>
    <property type="project" value="UniProtKB-KW"/>
</dbReference>
<dbReference type="SUPFAM" id="SSF56219">
    <property type="entry name" value="DNase I-like"/>
    <property type="match status" value="1"/>
</dbReference>
<accession>C7DG02</accession>
<name>C7DG02_MICA2</name>
<dbReference type="GO" id="GO:0016020">
    <property type="term" value="C:membrane"/>
    <property type="evidence" value="ECO:0007669"/>
    <property type="project" value="GOC"/>
</dbReference>
<keyword evidence="3" id="KW-1185">Reference proteome</keyword>
<proteinExistence type="predicted"/>
<keyword evidence="2" id="KW-0255">Endonuclease</keyword>
<evidence type="ECO:0000313" key="3">
    <source>
        <dbReference type="Proteomes" id="UP000332487"/>
    </source>
</evidence>
<dbReference type="PANTHER" id="PTHR14859:SF1">
    <property type="entry name" value="PGAP2-INTERACTING PROTEIN"/>
    <property type="match status" value="1"/>
</dbReference>
<gene>
    <name evidence="2" type="ORF">UNLARM2_0010</name>
</gene>
<dbReference type="Gene3D" id="3.60.10.10">
    <property type="entry name" value="Endonuclease/exonuclease/phosphatase"/>
    <property type="match status" value="1"/>
</dbReference>
<dbReference type="InterPro" id="IPR005135">
    <property type="entry name" value="Endo/exonuclease/phosphatase"/>
</dbReference>
<evidence type="ECO:0000313" key="2">
    <source>
        <dbReference type="EMBL" id="EET90569.1"/>
    </source>
</evidence>
<evidence type="ECO:0000259" key="1">
    <source>
        <dbReference type="Pfam" id="PF03372"/>
    </source>
</evidence>
<dbReference type="PANTHER" id="PTHR14859">
    <property type="entry name" value="CALCOFLUOR WHITE HYPERSENSITIVE PROTEIN PRECURSOR"/>
    <property type="match status" value="1"/>
</dbReference>
<dbReference type="Proteomes" id="UP000332487">
    <property type="component" value="Unassembled WGS sequence"/>
</dbReference>